<accession>A0A8J6ME75</accession>
<protein>
    <submittedName>
        <fullName evidence="1">DUF2461 domain-containing protein</fullName>
    </submittedName>
</protein>
<dbReference type="NCBIfam" id="TIGR02453">
    <property type="entry name" value="TIGR02453 family protein"/>
    <property type="match status" value="1"/>
</dbReference>
<evidence type="ECO:0000313" key="2">
    <source>
        <dbReference type="Proteomes" id="UP000607645"/>
    </source>
</evidence>
<organism evidence="1 2">
    <name type="scientific">Lawsonibacter faecis</name>
    <dbReference type="NCBI Taxonomy" id="2763052"/>
    <lineage>
        <taxon>Bacteria</taxon>
        <taxon>Bacillati</taxon>
        <taxon>Bacillota</taxon>
        <taxon>Clostridia</taxon>
        <taxon>Eubacteriales</taxon>
        <taxon>Oscillospiraceae</taxon>
        <taxon>Lawsonibacter</taxon>
    </lineage>
</organism>
<dbReference type="PANTHER" id="PTHR36452">
    <property type="entry name" value="CHROMOSOME 12, WHOLE GENOME SHOTGUN SEQUENCE"/>
    <property type="match status" value="1"/>
</dbReference>
<evidence type="ECO:0000313" key="1">
    <source>
        <dbReference type="EMBL" id="MBC5738246.1"/>
    </source>
</evidence>
<dbReference type="AlphaFoldDB" id="A0A8J6ME75"/>
<reference evidence="1" key="1">
    <citation type="submission" date="2020-08" db="EMBL/GenBank/DDBJ databases">
        <title>Genome public.</title>
        <authorList>
            <person name="Liu C."/>
            <person name="Sun Q."/>
        </authorList>
    </citation>
    <scope>NUCLEOTIDE SEQUENCE</scope>
    <source>
        <strain evidence="1">NSJ-52</strain>
    </source>
</reference>
<name>A0A8J6ME75_9FIRM</name>
<dbReference type="Pfam" id="PF09365">
    <property type="entry name" value="DUF2461"/>
    <property type="match status" value="1"/>
</dbReference>
<comment type="caution">
    <text evidence="1">The sequence shown here is derived from an EMBL/GenBank/DDBJ whole genome shotgun (WGS) entry which is preliminary data.</text>
</comment>
<dbReference type="InterPro" id="IPR015996">
    <property type="entry name" value="UCP028451"/>
</dbReference>
<dbReference type="Proteomes" id="UP000607645">
    <property type="component" value="Unassembled WGS sequence"/>
</dbReference>
<sequence length="227" mass="25349">MSEIMTFLSGLKANNTLDWMHDHRAEYRAARGSFVALVQDIIGELAREEPELGLLNPGDLISRLNRDTRFSKDKSPYNPAFRAHISTGGKAPIPVGYYLNVTPGGSFFGGGLFVPPGLTAMTGHVREYIAGHGGELEEIVTDPAFAAEFSLLGEKLRKIPRGYPQDFPQGELLKMKSWYLERPFPDEALEDRERFVALAAEKFRAMRPLHAYLNRALQGFRLPERGG</sequence>
<dbReference type="PANTHER" id="PTHR36452:SF1">
    <property type="entry name" value="DUF2461 DOMAIN-CONTAINING PROTEIN"/>
    <property type="match status" value="1"/>
</dbReference>
<dbReference type="EMBL" id="JACOPQ010000013">
    <property type="protein sequence ID" value="MBC5738246.1"/>
    <property type="molecule type" value="Genomic_DNA"/>
</dbReference>
<keyword evidence="2" id="KW-1185">Reference proteome</keyword>
<dbReference type="InterPro" id="IPR012808">
    <property type="entry name" value="CHP02453"/>
</dbReference>
<gene>
    <name evidence="1" type="ORF">H8S62_14630</name>
</gene>
<dbReference type="RefSeq" id="WP_186920022.1">
    <property type="nucleotide sequence ID" value="NZ_JACOPQ010000013.1"/>
</dbReference>
<dbReference type="PIRSF" id="PIRSF028451">
    <property type="entry name" value="UCP028451"/>
    <property type="match status" value="1"/>
</dbReference>
<proteinExistence type="predicted"/>